<comment type="caution">
    <text evidence="1">The sequence shown here is derived from an EMBL/GenBank/DDBJ whole genome shotgun (WGS) entry which is preliminary data.</text>
</comment>
<protein>
    <submittedName>
        <fullName evidence="1">ARMT1-like domain-containing protein</fullName>
    </submittedName>
</protein>
<gene>
    <name evidence="1" type="ORF">TU35_004240</name>
</gene>
<dbReference type="EMBL" id="JZWT02000009">
    <property type="protein sequence ID" value="MFB6490452.1"/>
    <property type="molecule type" value="Genomic_DNA"/>
</dbReference>
<proteinExistence type="predicted"/>
<accession>A0ACC6V063</accession>
<name>A0ACC6V063_9CREN</name>
<sequence>MWLEDECKLCLIHSRSSDLVKLGKAHALPALLDYLSRAVTMESRSEAFAESFRRVAELAGSDDPYGEYKKRLYEVGRAVAEMVREKLEAASWDLKLALRIAAAANIIDSNVLGYRPRKLESAIWDEPAIEEYVELPRNVYYVIDNEGEAQIDYVVMEALRRNGIEPTPVVRSQPYEIDVVADSLKGALATPGNISPVKWLSGRGFIIAKGIANAEAYLEWGGDTPALLLFRAKCDVLARRLGVEKNASLIIRGETFKKILQHY</sequence>
<organism evidence="1 2">
    <name type="scientific">Thermoproteus sp. AZ2</name>
    <dbReference type="NCBI Taxonomy" id="1609232"/>
    <lineage>
        <taxon>Archaea</taxon>
        <taxon>Thermoproteota</taxon>
        <taxon>Thermoprotei</taxon>
        <taxon>Thermoproteales</taxon>
        <taxon>Thermoproteaceae</taxon>
        <taxon>Thermoproteus</taxon>
    </lineage>
</organism>
<evidence type="ECO:0000313" key="1">
    <source>
        <dbReference type="EMBL" id="MFB6490452.1"/>
    </source>
</evidence>
<reference evidence="1" key="1">
    <citation type="submission" date="2024-07" db="EMBL/GenBank/DDBJ databases">
        <title>Metagenome and Metagenome-Assembled Genomes of Archaea from a hot spring from the geothermal field of Los Azufres, Mexico.</title>
        <authorList>
            <person name="Marin-Paredes R."/>
            <person name="Martinez-Romero E."/>
            <person name="Servin-Garciduenas L.E."/>
        </authorList>
    </citation>
    <scope>NUCLEOTIDE SEQUENCE</scope>
</reference>
<dbReference type="Proteomes" id="UP000033636">
    <property type="component" value="Unassembled WGS sequence"/>
</dbReference>
<evidence type="ECO:0000313" key="2">
    <source>
        <dbReference type="Proteomes" id="UP000033636"/>
    </source>
</evidence>